<organism evidence="1 2">
    <name type="scientific">Paenibacillus taichungensis</name>
    <dbReference type="NCBI Taxonomy" id="484184"/>
    <lineage>
        <taxon>Bacteria</taxon>
        <taxon>Bacillati</taxon>
        <taxon>Bacillota</taxon>
        <taxon>Bacilli</taxon>
        <taxon>Bacillales</taxon>
        <taxon>Paenibacillaceae</taxon>
        <taxon>Paenibacillus</taxon>
    </lineage>
</organism>
<dbReference type="InterPro" id="IPR036291">
    <property type="entry name" value="NAD(P)-bd_dom_sf"/>
</dbReference>
<dbReference type="Gene3D" id="3.40.50.720">
    <property type="entry name" value="NAD(P)-binding Rossmann-like Domain"/>
    <property type="match status" value="1"/>
</dbReference>
<name>A0ABX2MQU5_9BACL</name>
<comment type="caution">
    <text evidence="1">The sequence shown here is derived from an EMBL/GenBank/DDBJ whole genome shotgun (WGS) entry which is preliminary data.</text>
</comment>
<dbReference type="SUPFAM" id="SSF51735">
    <property type="entry name" value="NAD(P)-binding Rossmann-fold domains"/>
    <property type="match status" value="1"/>
</dbReference>
<reference evidence="1 2" key="1">
    <citation type="submission" date="2020-05" db="EMBL/GenBank/DDBJ databases">
        <title>Genome Sequencing of Type Strains.</title>
        <authorList>
            <person name="Lemaire J.F."/>
            <person name="Inderbitzin P."/>
            <person name="Gregorio O.A."/>
            <person name="Collins S.B."/>
            <person name="Wespe N."/>
            <person name="Knight-Connoni V."/>
        </authorList>
    </citation>
    <scope>NUCLEOTIDE SEQUENCE [LARGE SCALE GENOMIC DNA]</scope>
    <source>
        <strain evidence="1 2">DSM 19942</strain>
    </source>
</reference>
<accession>A0ABX2MQU5</accession>
<proteinExistence type="predicted"/>
<evidence type="ECO:0000313" key="1">
    <source>
        <dbReference type="EMBL" id="NUU56390.1"/>
    </source>
</evidence>
<keyword evidence="2" id="KW-1185">Reference proteome</keyword>
<dbReference type="Proteomes" id="UP000577724">
    <property type="component" value="Unassembled WGS sequence"/>
</dbReference>
<dbReference type="EMBL" id="JABMCC010000115">
    <property type="protein sequence ID" value="NUU56390.1"/>
    <property type="molecule type" value="Genomic_DNA"/>
</dbReference>
<sequence length="138" mass="15110">MKARLAAMDEAMMVVSTGHGAAGMNFVDVLLKRGFAVVVLVHSEEEGEQLQSLGAVTVRYIQEMADRNQLPLEFVVKSAFVFENSLPQCCQDIELCRSLCPQQLYVVSNNRAPVGLVYKGLGATYVIHSRSGDVSFLV</sequence>
<evidence type="ECO:0000313" key="2">
    <source>
        <dbReference type="Proteomes" id="UP000577724"/>
    </source>
</evidence>
<protein>
    <submittedName>
        <fullName evidence="1">Uncharacterized protein</fullName>
    </submittedName>
</protein>
<dbReference type="RefSeq" id="WP_179087210.1">
    <property type="nucleotide sequence ID" value="NZ_CBCRYD010000017.1"/>
</dbReference>
<gene>
    <name evidence="1" type="ORF">HP548_20140</name>
</gene>